<evidence type="ECO:0000256" key="1">
    <source>
        <dbReference type="SAM" id="MobiDB-lite"/>
    </source>
</evidence>
<name>A0A109B8U0_HYPSL</name>
<proteinExistence type="predicted"/>
<evidence type="ECO:0000313" key="2">
    <source>
        <dbReference type="EMBL" id="KWT64194.1"/>
    </source>
</evidence>
<dbReference type="STRING" id="121290.APY04_3458"/>
<organism evidence="2 3">
    <name type="scientific">Hyphomicrobium sulfonivorans</name>
    <dbReference type="NCBI Taxonomy" id="121290"/>
    <lineage>
        <taxon>Bacteria</taxon>
        <taxon>Pseudomonadati</taxon>
        <taxon>Pseudomonadota</taxon>
        <taxon>Alphaproteobacteria</taxon>
        <taxon>Hyphomicrobiales</taxon>
        <taxon>Hyphomicrobiaceae</taxon>
        <taxon>Hyphomicrobium</taxon>
    </lineage>
</organism>
<accession>A0A109B8U0</accession>
<keyword evidence="3" id="KW-1185">Reference proteome</keyword>
<feature type="region of interest" description="Disordered" evidence="1">
    <location>
        <begin position="35"/>
        <end position="54"/>
    </location>
</feature>
<dbReference type="AlphaFoldDB" id="A0A109B8U0"/>
<evidence type="ECO:0000313" key="3">
    <source>
        <dbReference type="Proteomes" id="UP000059074"/>
    </source>
</evidence>
<dbReference type="PATRIC" id="fig|121290.4.peg.1818"/>
<gene>
    <name evidence="2" type="ORF">APY04_3458</name>
</gene>
<protein>
    <submittedName>
        <fullName evidence="2">Uncharacterized protein</fullName>
    </submittedName>
</protein>
<dbReference type="Proteomes" id="UP000059074">
    <property type="component" value="Unassembled WGS sequence"/>
</dbReference>
<dbReference type="EMBL" id="LMTR01000094">
    <property type="protein sequence ID" value="KWT64194.1"/>
    <property type="molecule type" value="Genomic_DNA"/>
</dbReference>
<reference evidence="2 3" key="1">
    <citation type="submission" date="2015-10" db="EMBL/GenBank/DDBJ databases">
        <title>Transcriptomic analysis of a linuron degrading triple-species bacterial consortium.</title>
        <authorList>
            <person name="Albers P."/>
        </authorList>
    </citation>
    <scope>NUCLEOTIDE SEQUENCE [LARGE SCALE GENOMIC DNA]</scope>
    <source>
        <strain evidence="2 3">WDL6</strain>
    </source>
</reference>
<sequence>MSIPLWSRVSCFSVTLIRDITERLFSQRARRKQRGARVASWARPNPRAMRLQRG</sequence>
<comment type="caution">
    <text evidence="2">The sequence shown here is derived from an EMBL/GenBank/DDBJ whole genome shotgun (WGS) entry which is preliminary data.</text>
</comment>